<feature type="compositionally biased region" description="Basic and acidic residues" evidence="1">
    <location>
        <begin position="250"/>
        <end position="268"/>
    </location>
</feature>
<organism evidence="4 5">
    <name type="scientific">Paenibacillus typhae</name>
    <dbReference type="NCBI Taxonomy" id="1174501"/>
    <lineage>
        <taxon>Bacteria</taxon>
        <taxon>Bacillati</taxon>
        <taxon>Bacillota</taxon>
        <taxon>Bacilli</taxon>
        <taxon>Bacillales</taxon>
        <taxon>Paenibacillaceae</taxon>
        <taxon>Paenibacillus</taxon>
    </lineage>
</organism>
<evidence type="ECO:0000313" key="5">
    <source>
        <dbReference type="Proteomes" id="UP000199050"/>
    </source>
</evidence>
<evidence type="ECO:0000313" key="4">
    <source>
        <dbReference type="EMBL" id="SDK97307.1"/>
    </source>
</evidence>
<gene>
    <name evidence="4" type="ORF">SAMN05216192_16346</name>
</gene>
<evidence type="ECO:0000256" key="1">
    <source>
        <dbReference type="SAM" id="MobiDB-lite"/>
    </source>
</evidence>
<reference evidence="5" key="1">
    <citation type="submission" date="2016-10" db="EMBL/GenBank/DDBJ databases">
        <authorList>
            <person name="Varghese N."/>
            <person name="Submissions S."/>
        </authorList>
    </citation>
    <scope>NUCLEOTIDE SEQUENCE [LARGE SCALE GENOMIC DNA]</scope>
    <source>
        <strain evidence="5">CGMCC 1.11012</strain>
    </source>
</reference>
<dbReference type="STRING" id="1174501.SAMN05216192_16346"/>
<dbReference type="SUPFAM" id="SSF88713">
    <property type="entry name" value="Glycoside hydrolase/deacetylase"/>
    <property type="match status" value="1"/>
</dbReference>
<keyword evidence="2" id="KW-0812">Transmembrane</keyword>
<sequence>MNSFYVFSGKKIKRFIYIFAAALLAAGVVYVERGNITVFSDAQAPSAIYSVPTQKKLIALTFDISWGEKRPEPILKVLEDKKVDKATFFLSSPWSKTHPEIVTSIKEAGFEIGSHGHKHVNYSTLSNEEIRTQISTAHTVLTELTGKSPNLIRMPNGDFDKRVLQVASDLGYKVIQWDTDSLDWKNIGVDNIVKRVTSKAHPGDIVLLHASDSCKQTHEALPQIIDNLRAQGYEFVTVSELISQSSADGTEVRDSASLDKGLEDAAGM</sequence>
<dbReference type="InterPro" id="IPR050248">
    <property type="entry name" value="Polysacc_deacetylase_ArnD"/>
</dbReference>
<dbReference type="OrthoDB" id="9806342at2"/>
<dbReference type="PROSITE" id="PS51677">
    <property type="entry name" value="NODB"/>
    <property type="match status" value="1"/>
</dbReference>
<keyword evidence="2" id="KW-1133">Transmembrane helix</keyword>
<dbReference type="Gene3D" id="3.20.20.370">
    <property type="entry name" value="Glycoside hydrolase/deacetylase"/>
    <property type="match status" value="1"/>
</dbReference>
<name>A0A1G9G9L7_9BACL</name>
<evidence type="ECO:0000256" key="2">
    <source>
        <dbReference type="SAM" id="Phobius"/>
    </source>
</evidence>
<dbReference type="RefSeq" id="WP_090719871.1">
    <property type="nucleotide sequence ID" value="NZ_CBCSKY010000066.1"/>
</dbReference>
<feature type="domain" description="NodB homology" evidence="3">
    <location>
        <begin position="56"/>
        <end position="236"/>
    </location>
</feature>
<dbReference type="GO" id="GO:0016020">
    <property type="term" value="C:membrane"/>
    <property type="evidence" value="ECO:0007669"/>
    <property type="project" value="TreeGrafter"/>
</dbReference>
<accession>A0A1G9G9L7</accession>
<dbReference type="EMBL" id="FNDX01000063">
    <property type="protein sequence ID" value="SDK97307.1"/>
    <property type="molecule type" value="Genomic_DNA"/>
</dbReference>
<dbReference type="InterPro" id="IPR011330">
    <property type="entry name" value="Glyco_hydro/deAcase_b/a-brl"/>
</dbReference>
<feature type="region of interest" description="Disordered" evidence="1">
    <location>
        <begin position="249"/>
        <end position="268"/>
    </location>
</feature>
<dbReference type="PANTHER" id="PTHR10587">
    <property type="entry name" value="GLYCOSYL TRANSFERASE-RELATED"/>
    <property type="match status" value="1"/>
</dbReference>
<dbReference type="GO" id="GO:0016810">
    <property type="term" value="F:hydrolase activity, acting on carbon-nitrogen (but not peptide) bonds"/>
    <property type="evidence" value="ECO:0007669"/>
    <property type="project" value="InterPro"/>
</dbReference>
<evidence type="ECO:0000259" key="3">
    <source>
        <dbReference type="PROSITE" id="PS51677"/>
    </source>
</evidence>
<protein>
    <submittedName>
        <fullName evidence="4">Polysaccharide deacetylase family sporulation protein PdaB</fullName>
    </submittedName>
</protein>
<keyword evidence="2" id="KW-0472">Membrane</keyword>
<proteinExistence type="predicted"/>
<dbReference type="GO" id="GO:0005975">
    <property type="term" value="P:carbohydrate metabolic process"/>
    <property type="evidence" value="ECO:0007669"/>
    <property type="project" value="InterPro"/>
</dbReference>
<dbReference type="InterPro" id="IPR014132">
    <property type="entry name" value="PdaB-like"/>
</dbReference>
<dbReference type="NCBIfam" id="TIGR02764">
    <property type="entry name" value="spore_ybaN_pdaB"/>
    <property type="match status" value="1"/>
</dbReference>
<dbReference type="InterPro" id="IPR002509">
    <property type="entry name" value="NODB_dom"/>
</dbReference>
<dbReference type="Proteomes" id="UP000199050">
    <property type="component" value="Unassembled WGS sequence"/>
</dbReference>
<keyword evidence="5" id="KW-1185">Reference proteome</keyword>
<dbReference type="AlphaFoldDB" id="A0A1G9G9L7"/>
<feature type="transmembrane region" description="Helical" evidence="2">
    <location>
        <begin position="12"/>
        <end position="31"/>
    </location>
</feature>
<dbReference type="Pfam" id="PF01522">
    <property type="entry name" value="Polysacc_deac_1"/>
    <property type="match status" value="1"/>
</dbReference>
<dbReference type="PANTHER" id="PTHR10587:SF128">
    <property type="entry name" value="POLYSACCHARIDE DEACETYLASE PDAB-RELATED"/>
    <property type="match status" value="1"/>
</dbReference>